<protein>
    <submittedName>
        <fullName evidence="1">Uncharacterized protein</fullName>
    </submittedName>
</protein>
<organism evidence="1 2">
    <name type="scientific">Datura stramonium</name>
    <name type="common">Jimsonweed</name>
    <name type="synonym">Common thornapple</name>
    <dbReference type="NCBI Taxonomy" id="4076"/>
    <lineage>
        <taxon>Eukaryota</taxon>
        <taxon>Viridiplantae</taxon>
        <taxon>Streptophyta</taxon>
        <taxon>Embryophyta</taxon>
        <taxon>Tracheophyta</taxon>
        <taxon>Spermatophyta</taxon>
        <taxon>Magnoliopsida</taxon>
        <taxon>eudicotyledons</taxon>
        <taxon>Gunneridae</taxon>
        <taxon>Pentapetalae</taxon>
        <taxon>asterids</taxon>
        <taxon>lamiids</taxon>
        <taxon>Solanales</taxon>
        <taxon>Solanaceae</taxon>
        <taxon>Solanoideae</taxon>
        <taxon>Datureae</taxon>
        <taxon>Datura</taxon>
    </lineage>
</organism>
<accession>A0ABS8RU96</accession>
<gene>
    <name evidence="1" type="ORF">HAX54_005144</name>
</gene>
<sequence length="155" mass="17703">GRLGSGERKRLSLNKFLVRMWKWKKSLLRNLAPPSQPIKVSKEDAQDFFFLSWLDRGNSNGSDTNGLVVEQFTLFAFFRKCYFNLDDLVFDLVLDSTSRFPAVKDGIPTSARALWRPLDFYGGTINYWGSIVVRVALLWQTTMAIQAFADVNLGK</sequence>
<keyword evidence="2" id="KW-1185">Reference proteome</keyword>
<reference evidence="1 2" key="1">
    <citation type="journal article" date="2021" name="BMC Genomics">
        <title>Datura genome reveals duplications of psychoactive alkaloid biosynthetic genes and high mutation rate following tissue culture.</title>
        <authorList>
            <person name="Rajewski A."/>
            <person name="Carter-House D."/>
            <person name="Stajich J."/>
            <person name="Litt A."/>
        </authorList>
    </citation>
    <scope>NUCLEOTIDE SEQUENCE [LARGE SCALE GENOMIC DNA]</scope>
    <source>
        <strain evidence="1">AR-01</strain>
    </source>
</reference>
<name>A0ABS8RU96_DATST</name>
<evidence type="ECO:0000313" key="1">
    <source>
        <dbReference type="EMBL" id="MCD7450302.1"/>
    </source>
</evidence>
<feature type="non-terminal residue" evidence="1">
    <location>
        <position position="1"/>
    </location>
</feature>
<proteinExistence type="predicted"/>
<comment type="caution">
    <text evidence="1">The sequence shown here is derived from an EMBL/GenBank/DDBJ whole genome shotgun (WGS) entry which is preliminary data.</text>
</comment>
<evidence type="ECO:0000313" key="2">
    <source>
        <dbReference type="Proteomes" id="UP000823775"/>
    </source>
</evidence>
<dbReference type="Proteomes" id="UP000823775">
    <property type="component" value="Unassembled WGS sequence"/>
</dbReference>
<dbReference type="EMBL" id="JACEIK010000125">
    <property type="protein sequence ID" value="MCD7450302.1"/>
    <property type="molecule type" value="Genomic_DNA"/>
</dbReference>